<keyword evidence="2" id="KW-1185">Reference proteome</keyword>
<dbReference type="AlphaFoldDB" id="A0A7Y9TRL3"/>
<reference evidence="1 2" key="1">
    <citation type="submission" date="2020-07" db="EMBL/GenBank/DDBJ databases">
        <title>Genomic Encyclopedia of Type Strains, Phase IV (KMG-V): Genome sequencing to study the core and pangenomes of soil and plant-associated prokaryotes.</title>
        <authorList>
            <person name="Whitman W."/>
        </authorList>
    </citation>
    <scope>NUCLEOTIDE SEQUENCE [LARGE SCALE GENOMIC DNA]</scope>
    <source>
        <strain evidence="1 2">X4EP2</strain>
    </source>
</reference>
<proteinExistence type="predicted"/>
<dbReference type="Proteomes" id="UP000589520">
    <property type="component" value="Unassembled WGS sequence"/>
</dbReference>
<protein>
    <submittedName>
        <fullName evidence="1">Uncharacterized protein</fullName>
    </submittedName>
</protein>
<organism evidence="1 2">
    <name type="scientific">Granulicella arctica</name>
    <dbReference type="NCBI Taxonomy" id="940613"/>
    <lineage>
        <taxon>Bacteria</taxon>
        <taxon>Pseudomonadati</taxon>
        <taxon>Acidobacteriota</taxon>
        <taxon>Terriglobia</taxon>
        <taxon>Terriglobales</taxon>
        <taxon>Acidobacteriaceae</taxon>
        <taxon>Granulicella</taxon>
    </lineage>
</organism>
<accession>A0A7Y9TRL3</accession>
<gene>
    <name evidence="1" type="ORF">HDF17_000600</name>
</gene>
<evidence type="ECO:0000313" key="1">
    <source>
        <dbReference type="EMBL" id="NYF78313.1"/>
    </source>
</evidence>
<evidence type="ECO:0000313" key="2">
    <source>
        <dbReference type="Proteomes" id="UP000589520"/>
    </source>
</evidence>
<comment type="caution">
    <text evidence="1">The sequence shown here is derived from an EMBL/GenBank/DDBJ whole genome shotgun (WGS) entry which is preliminary data.</text>
</comment>
<sequence>MIYHIAMDSTSAICIGLKYIHLPLHCLSRGYFLLNRDLFALLLVMEYHGQILGLFMGRFTKRSFCLYIIGVGSLPPRGSLEIWKTTSREYGFHAAKRSF</sequence>
<dbReference type="EMBL" id="JACCCW010000001">
    <property type="protein sequence ID" value="NYF78313.1"/>
    <property type="molecule type" value="Genomic_DNA"/>
</dbReference>
<name>A0A7Y9TRL3_9BACT</name>